<dbReference type="RefSeq" id="WP_170123500.1">
    <property type="nucleotide sequence ID" value="NZ_QGTJ01000002.1"/>
</dbReference>
<evidence type="ECO:0000259" key="2">
    <source>
        <dbReference type="Pfam" id="PF08765"/>
    </source>
</evidence>
<dbReference type="InterPro" id="IPR052411">
    <property type="entry name" value="c-mor_Regulatory_Protein"/>
</dbReference>
<dbReference type="InterPro" id="IPR014875">
    <property type="entry name" value="Mor_transcription_activator"/>
</dbReference>
<gene>
    <name evidence="3" type="ORF">C7443_102555</name>
</gene>
<dbReference type="Proteomes" id="UP000246569">
    <property type="component" value="Unassembled WGS sequence"/>
</dbReference>
<feature type="region of interest" description="Disordered" evidence="1">
    <location>
        <begin position="91"/>
        <end position="129"/>
    </location>
</feature>
<dbReference type="InterPro" id="IPR009057">
    <property type="entry name" value="Homeodomain-like_sf"/>
</dbReference>
<dbReference type="AlphaFoldDB" id="A0A317MZS4"/>
<dbReference type="PANTHER" id="PTHR37812:SF1">
    <property type="entry name" value="MU-LIKE PROPHAGE FLUMU PROTEIN C"/>
    <property type="match status" value="1"/>
</dbReference>
<dbReference type="PANTHER" id="PTHR37812">
    <property type="entry name" value="MU-LIKE PROPHAGE FLUMU PROTEIN C"/>
    <property type="match status" value="1"/>
</dbReference>
<evidence type="ECO:0000256" key="1">
    <source>
        <dbReference type="SAM" id="MobiDB-lite"/>
    </source>
</evidence>
<evidence type="ECO:0000313" key="4">
    <source>
        <dbReference type="Proteomes" id="UP000246569"/>
    </source>
</evidence>
<comment type="caution">
    <text evidence="3">The sequence shown here is derived from an EMBL/GenBank/DDBJ whole genome shotgun (WGS) entry which is preliminary data.</text>
</comment>
<sequence>MEHLEAISELMALRILGASADEARTLALRIVEEVSQSWGGTAPYITSGTYRERRDRLIAECFDGTNFIELARRFGISERRVRYILAEARKRPDGAAAAVTPPASAHTGPPATAPDTAEERAAQPCCSPK</sequence>
<name>A0A317MZS4_9GAMM</name>
<proteinExistence type="predicted"/>
<dbReference type="EMBL" id="QGTJ01000002">
    <property type="protein sequence ID" value="PWV64901.1"/>
    <property type="molecule type" value="Genomic_DNA"/>
</dbReference>
<organism evidence="3 4">
    <name type="scientific">Plasticicumulans acidivorans</name>
    <dbReference type="NCBI Taxonomy" id="886464"/>
    <lineage>
        <taxon>Bacteria</taxon>
        <taxon>Pseudomonadati</taxon>
        <taxon>Pseudomonadota</taxon>
        <taxon>Gammaproteobacteria</taxon>
        <taxon>Candidatus Competibacteraceae</taxon>
        <taxon>Plasticicumulans</taxon>
    </lineage>
</organism>
<dbReference type="Gene3D" id="1.10.10.60">
    <property type="entry name" value="Homeodomain-like"/>
    <property type="match status" value="1"/>
</dbReference>
<feature type="domain" description="Mor transcription activator" evidence="2">
    <location>
        <begin position="16"/>
        <end position="91"/>
    </location>
</feature>
<feature type="compositionally biased region" description="Low complexity" evidence="1">
    <location>
        <begin position="94"/>
        <end position="105"/>
    </location>
</feature>
<dbReference type="SUPFAM" id="SSF46689">
    <property type="entry name" value="Homeodomain-like"/>
    <property type="match status" value="1"/>
</dbReference>
<evidence type="ECO:0000313" key="3">
    <source>
        <dbReference type="EMBL" id="PWV64901.1"/>
    </source>
</evidence>
<keyword evidence="4" id="KW-1185">Reference proteome</keyword>
<reference evidence="3 4" key="1">
    <citation type="submission" date="2018-05" db="EMBL/GenBank/DDBJ databases">
        <title>Genomic Encyclopedia of Type Strains, Phase IV (KMG-IV): sequencing the most valuable type-strain genomes for metagenomic binning, comparative biology and taxonomic classification.</title>
        <authorList>
            <person name="Goeker M."/>
        </authorList>
    </citation>
    <scope>NUCLEOTIDE SEQUENCE [LARGE SCALE GENOMIC DNA]</scope>
    <source>
        <strain evidence="3 4">DSM 23606</strain>
    </source>
</reference>
<protein>
    <submittedName>
        <fullName evidence="3">Mor transcription activator family protein</fullName>
    </submittedName>
</protein>
<dbReference type="Pfam" id="PF08765">
    <property type="entry name" value="Mor"/>
    <property type="match status" value="1"/>
</dbReference>
<accession>A0A317MZS4</accession>